<dbReference type="EMBL" id="JACATZ010000003">
    <property type="protein sequence ID" value="NWJ48910.1"/>
    <property type="molecule type" value="Genomic_DNA"/>
</dbReference>
<organism evidence="2 4">
    <name type="scientific">Candidatus Chlorohelix allophototropha</name>
    <dbReference type="NCBI Taxonomy" id="3003348"/>
    <lineage>
        <taxon>Bacteria</taxon>
        <taxon>Bacillati</taxon>
        <taxon>Chloroflexota</taxon>
        <taxon>Chloroflexia</taxon>
        <taxon>Candidatus Chloroheliales</taxon>
        <taxon>Candidatus Chloroheliaceae</taxon>
        <taxon>Candidatus Chlorohelix</taxon>
    </lineage>
</organism>
<dbReference type="Proteomes" id="UP000521676">
    <property type="component" value="Unassembled WGS sequence"/>
</dbReference>
<name>A0A8T7MAJ8_9CHLR</name>
<sequence>MKNPNIAVIMTSAYCGSACLRPEFGFGRSERFLRDRVKPDGLNDTDFSKENKAC</sequence>
<dbReference type="EMBL" id="CP128400">
    <property type="protein sequence ID" value="WJW68841.1"/>
    <property type="molecule type" value="Genomic_DNA"/>
</dbReference>
<evidence type="ECO:0000313" key="3">
    <source>
        <dbReference type="EMBL" id="WJW68841.1"/>
    </source>
</evidence>
<dbReference type="RefSeq" id="WP_341470744.1">
    <property type="nucleotide sequence ID" value="NZ_CP128400.1"/>
</dbReference>
<reference evidence="3" key="2">
    <citation type="journal article" date="2024" name="Nature">
        <title>Anoxygenic phototroph of the Chloroflexota uses a type I reaction centre.</title>
        <authorList>
            <person name="Tsuji J.M."/>
            <person name="Shaw N.A."/>
            <person name="Nagashima S."/>
            <person name="Venkiteswaran J.J."/>
            <person name="Schiff S.L."/>
            <person name="Watanabe T."/>
            <person name="Fukui M."/>
            <person name="Hanada S."/>
            <person name="Tank M."/>
            <person name="Neufeld J.D."/>
        </authorList>
    </citation>
    <scope>NUCLEOTIDE SEQUENCE</scope>
    <source>
        <strain evidence="3">L227-S17</strain>
    </source>
</reference>
<evidence type="ECO:0000313" key="1">
    <source>
        <dbReference type="EMBL" id="NWJ48910.1"/>
    </source>
</evidence>
<proteinExistence type="predicted"/>
<reference evidence="2 4" key="1">
    <citation type="submission" date="2020-06" db="EMBL/GenBank/DDBJ databases">
        <title>Anoxygenic phototrophic Chloroflexota member uses a Type I reaction center.</title>
        <authorList>
            <person name="Tsuji J.M."/>
            <person name="Shaw N.A."/>
            <person name="Nagashima S."/>
            <person name="Venkiteswaran J."/>
            <person name="Schiff S.L."/>
            <person name="Hanada S."/>
            <person name="Tank M."/>
            <person name="Neufeld J.D."/>
        </authorList>
    </citation>
    <scope>NUCLEOTIDE SEQUENCE [LARGE SCALE GENOMIC DNA]</scope>
    <source>
        <strain evidence="2">L227-S17</strain>
    </source>
</reference>
<gene>
    <name evidence="1" type="ORF">HXX08_23870</name>
    <name evidence="2" type="ORF">HXX08_25135</name>
    <name evidence="3" type="ORF">OZ401_004460</name>
</gene>
<dbReference type="AlphaFoldDB" id="A0A8T7MAJ8"/>
<dbReference type="Proteomes" id="UP001431572">
    <property type="component" value="Chromosome 2"/>
</dbReference>
<protein>
    <submittedName>
        <fullName evidence="2">Uncharacterized protein</fullName>
    </submittedName>
</protein>
<evidence type="ECO:0000313" key="5">
    <source>
        <dbReference type="Proteomes" id="UP001431572"/>
    </source>
</evidence>
<evidence type="ECO:0000313" key="4">
    <source>
        <dbReference type="Proteomes" id="UP000521676"/>
    </source>
</evidence>
<dbReference type="EMBL" id="JACATZ010000009">
    <property type="protein sequence ID" value="NWJ49155.1"/>
    <property type="molecule type" value="Genomic_DNA"/>
</dbReference>
<accession>A0A8T7MAJ8</accession>
<evidence type="ECO:0000313" key="2">
    <source>
        <dbReference type="EMBL" id="NWJ49155.1"/>
    </source>
</evidence>
<keyword evidence="5" id="KW-1185">Reference proteome</keyword>